<dbReference type="PANTHER" id="PTHR12558:SF10">
    <property type="entry name" value="CELL DIVISION CYCLE PROTEIN 23 HOMOLOG"/>
    <property type="match status" value="1"/>
</dbReference>
<proteinExistence type="predicted"/>
<evidence type="ECO:0000313" key="3">
    <source>
        <dbReference type="EMBL" id="GAA5801892.1"/>
    </source>
</evidence>
<comment type="caution">
    <text evidence="3">The sequence shown here is derived from an EMBL/GenBank/DDBJ whole genome shotgun (WGS) entry which is preliminary data.</text>
</comment>
<dbReference type="SUPFAM" id="SSF48452">
    <property type="entry name" value="TPR-like"/>
    <property type="match status" value="1"/>
</dbReference>
<keyword evidence="4" id="KW-1185">Reference proteome</keyword>
<evidence type="ECO:0000313" key="4">
    <source>
        <dbReference type="Proteomes" id="UP001476247"/>
    </source>
</evidence>
<gene>
    <name evidence="3" type="ORF">HPULCUR_007350</name>
</gene>
<evidence type="ECO:0000256" key="1">
    <source>
        <dbReference type="ARBA" id="ARBA00022803"/>
    </source>
</evidence>
<accession>A0ABP9Y6C6</accession>
<feature type="repeat" description="TPR" evidence="2">
    <location>
        <begin position="56"/>
        <end position="89"/>
    </location>
</feature>
<name>A0ABP9Y6C6_9FUNG</name>
<dbReference type="Pfam" id="PF13432">
    <property type="entry name" value="TPR_16"/>
    <property type="match status" value="1"/>
</dbReference>
<evidence type="ECO:0000256" key="2">
    <source>
        <dbReference type="PROSITE-ProRule" id="PRU00339"/>
    </source>
</evidence>
<feature type="repeat" description="TPR" evidence="2">
    <location>
        <begin position="124"/>
        <end position="157"/>
    </location>
</feature>
<dbReference type="Pfam" id="PF13176">
    <property type="entry name" value="TPR_7"/>
    <property type="match status" value="1"/>
</dbReference>
<organism evidence="3 4">
    <name type="scientific">Helicostylum pulchrum</name>
    <dbReference type="NCBI Taxonomy" id="562976"/>
    <lineage>
        <taxon>Eukaryota</taxon>
        <taxon>Fungi</taxon>
        <taxon>Fungi incertae sedis</taxon>
        <taxon>Mucoromycota</taxon>
        <taxon>Mucoromycotina</taxon>
        <taxon>Mucoromycetes</taxon>
        <taxon>Mucorales</taxon>
        <taxon>Mucorineae</taxon>
        <taxon>Mucoraceae</taxon>
        <taxon>Helicostylum</taxon>
    </lineage>
</organism>
<dbReference type="PANTHER" id="PTHR12558">
    <property type="entry name" value="CELL DIVISION CYCLE 16,23,27"/>
    <property type="match status" value="1"/>
</dbReference>
<dbReference type="PROSITE" id="PS50005">
    <property type="entry name" value="TPR"/>
    <property type="match status" value="4"/>
</dbReference>
<feature type="repeat" description="TPR" evidence="2">
    <location>
        <begin position="90"/>
        <end position="123"/>
    </location>
</feature>
<dbReference type="Pfam" id="PF13181">
    <property type="entry name" value="TPR_8"/>
    <property type="match status" value="1"/>
</dbReference>
<dbReference type="EMBL" id="BAABUJ010000020">
    <property type="protein sequence ID" value="GAA5801892.1"/>
    <property type="molecule type" value="Genomic_DNA"/>
</dbReference>
<feature type="repeat" description="TPR" evidence="2">
    <location>
        <begin position="193"/>
        <end position="226"/>
    </location>
</feature>
<dbReference type="Proteomes" id="UP001476247">
    <property type="component" value="Unassembled WGS sequence"/>
</dbReference>
<keyword evidence="1 2" id="KW-0802">TPR repeat</keyword>
<sequence length="232" mass="27115">MGDYNESLVFFEDLRSAHPSRLEDMDVFSNLLYLQESRDKLCILALECGKIDKYRAETCCVQANYYSAKRDMEESIEYFKRALKLNRSYPLAWTLLGHDYIEVKNINAAIECYRRAASLNSRDYRSWYGLGQAYELMKLPFDAIYYYQKATDLRPNDGRMWKALAGCYRGLRQEIDMNECYKRAVSCDSAGRNVAIIQVGRIYEKMGKTNTAINYYHRAWELTKNAVSFNAQ</sequence>
<protein>
    <submittedName>
        <fullName evidence="3">Uncharacterized protein</fullName>
    </submittedName>
</protein>
<dbReference type="InterPro" id="IPR011990">
    <property type="entry name" value="TPR-like_helical_dom_sf"/>
</dbReference>
<reference evidence="3 4" key="1">
    <citation type="submission" date="2024-04" db="EMBL/GenBank/DDBJ databases">
        <title>genome sequences of Mucor flavus KT1a and Helicostylum pulchrum KT1b strains isolation_sourced from the surface of a dry-aged beef.</title>
        <authorList>
            <person name="Toyotome T."/>
            <person name="Hosono M."/>
            <person name="Torimaru M."/>
            <person name="Fukuda K."/>
            <person name="Mikami N."/>
        </authorList>
    </citation>
    <scope>NUCLEOTIDE SEQUENCE [LARGE SCALE GENOMIC DNA]</scope>
    <source>
        <strain evidence="3 4">KT1b</strain>
    </source>
</reference>
<dbReference type="InterPro" id="IPR019734">
    <property type="entry name" value="TPR_rpt"/>
</dbReference>
<dbReference type="SMART" id="SM00028">
    <property type="entry name" value="TPR"/>
    <property type="match status" value="4"/>
</dbReference>
<dbReference type="Gene3D" id="1.25.40.10">
    <property type="entry name" value="Tetratricopeptide repeat domain"/>
    <property type="match status" value="2"/>
</dbReference>